<dbReference type="EMBL" id="QQAV01000005">
    <property type="protein sequence ID" value="RDI24166.1"/>
    <property type="molecule type" value="Genomic_DNA"/>
</dbReference>
<dbReference type="InterPro" id="IPR014748">
    <property type="entry name" value="Enoyl-CoA_hydra_C"/>
</dbReference>
<sequence length="268" mass="28745">MTASPEARRMVRLEVREQVATLTLDCPEKRNAFDLVLRDQLAEAVRTVRRDRDIRAVVLTGAGGHFCAGGDLRNIGSLQIDSGQWRERLGNVHEWLRDLLTLDRPVVAAVDGAAAGAGFSLALAADFVIATPRAWFAMSFIKVGLVPDVGAFYTLPRVVGVQRARELMLSGRDVRADEALRLGIVTELHAPEALLPRAWAIARSFTGASPTAVSLIKRALADGAPSLAQALDAEANAQTVAAGTPAHREAVAAFLDKRPLPFSWPSAA</sequence>
<evidence type="ECO:0000256" key="1">
    <source>
        <dbReference type="ARBA" id="ARBA00005254"/>
    </source>
</evidence>
<protein>
    <submittedName>
        <fullName evidence="3">2-(1,2-epoxy-1,2-dihydrophenyl)acetyl-CoA isomerase</fullName>
    </submittedName>
</protein>
<dbReference type="RefSeq" id="WP_114803190.1">
    <property type="nucleotide sequence ID" value="NZ_QQAV01000005.1"/>
</dbReference>
<dbReference type="Pfam" id="PF00378">
    <property type="entry name" value="ECH_1"/>
    <property type="match status" value="1"/>
</dbReference>
<dbReference type="InterPro" id="IPR029045">
    <property type="entry name" value="ClpP/crotonase-like_dom_sf"/>
</dbReference>
<name>A0A370FDP4_9BURK</name>
<reference evidence="3 4" key="1">
    <citation type="submission" date="2018-07" db="EMBL/GenBank/DDBJ databases">
        <title>Genomic Encyclopedia of Type Strains, Phase IV (KMG-IV): sequencing the most valuable type-strain genomes for metagenomic binning, comparative biology and taxonomic classification.</title>
        <authorList>
            <person name="Goeker M."/>
        </authorList>
    </citation>
    <scope>NUCLEOTIDE SEQUENCE [LARGE SCALE GENOMIC DNA]</scope>
    <source>
        <strain evidence="3 4">DSM 21352</strain>
    </source>
</reference>
<evidence type="ECO:0000313" key="4">
    <source>
        <dbReference type="Proteomes" id="UP000255265"/>
    </source>
</evidence>
<comment type="similarity">
    <text evidence="1 2">Belongs to the enoyl-CoA hydratase/isomerase family.</text>
</comment>
<accession>A0A370FDP4</accession>
<dbReference type="PROSITE" id="PS00166">
    <property type="entry name" value="ENOYL_COA_HYDRATASE"/>
    <property type="match status" value="1"/>
</dbReference>
<dbReference type="InterPro" id="IPR018376">
    <property type="entry name" value="Enoyl-CoA_hyd/isom_CS"/>
</dbReference>
<keyword evidence="4" id="KW-1185">Reference proteome</keyword>
<dbReference type="Gene3D" id="1.10.12.10">
    <property type="entry name" value="Lyase 2-enoyl-coa Hydratase, Chain A, domain 2"/>
    <property type="match status" value="1"/>
</dbReference>
<dbReference type="CDD" id="cd06558">
    <property type="entry name" value="crotonase-like"/>
    <property type="match status" value="1"/>
</dbReference>
<dbReference type="SUPFAM" id="SSF52096">
    <property type="entry name" value="ClpP/crotonase"/>
    <property type="match status" value="1"/>
</dbReference>
<proteinExistence type="inferred from homology"/>
<dbReference type="Proteomes" id="UP000255265">
    <property type="component" value="Unassembled WGS sequence"/>
</dbReference>
<keyword evidence="3" id="KW-0413">Isomerase</keyword>
<dbReference type="PANTHER" id="PTHR43459:SF1">
    <property type="entry name" value="EG:BACN32G11.4 PROTEIN"/>
    <property type="match status" value="1"/>
</dbReference>
<gene>
    <name evidence="3" type="ORF">DFR41_10581</name>
</gene>
<dbReference type="OrthoDB" id="5291143at2"/>
<dbReference type="InterPro" id="IPR001753">
    <property type="entry name" value="Enoyl-CoA_hydra/iso"/>
</dbReference>
<dbReference type="Gene3D" id="3.90.226.10">
    <property type="entry name" value="2-enoyl-CoA Hydratase, Chain A, domain 1"/>
    <property type="match status" value="1"/>
</dbReference>
<dbReference type="GO" id="GO:0016853">
    <property type="term" value="F:isomerase activity"/>
    <property type="evidence" value="ECO:0007669"/>
    <property type="project" value="UniProtKB-KW"/>
</dbReference>
<evidence type="ECO:0000313" key="3">
    <source>
        <dbReference type="EMBL" id="RDI24166.1"/>
    </source>
</evidence>
<dbReference type="PANTHER" id="PTHR43459">
    <property type="entry name" value="ENOYL-COA HYDRATASE"/>
    <property type="match status" value="1"/>
</dbReference>
<comment type="caution">
    <text evidence="3">The sequence shown here is derived from an EMBL/GenBank/DDBJ whole genome shotgun (WGS) entry which is preliminary data.</text>
</comment>
<dbReference type="AlphaFoldDB" id="A0A370FDP4"/>
<organism evidence="3 4">
    <name type="scientific">Pseudacidovorax intermedius</name>
    <dbReference type="NCBI Taxonomy" id="433924"/>
    <lineage>
        <taxon>Bacteria</taxon>
        <taxon>Pseudomonadati</taxon>
        <taxon>Pseudomonadota</taxon>
        <taxon>Betaproteobacteria</taxon>
        <taxon>Burkholderiales</taxon>
        <taxon>Comamonadaceae</taxon>
        <taxon>Pseudacidovorax</taxon>
    </lineage>
</organism>
<evidence type="ECO:0000256" key="2">
    <source>
        <dbReference type="RuleBase" id="RU003707"/>
    </source>
</evidence>